<name>A0A074MGN7_ERYLO</name>
<comment type="caution">
    <text evidence="2">The sequence shown here is derived from an EMBL/GenBank/DDBJ whole genome shotgun (WGS) entry which is preliminary data.</text>
</comment>
<dbReference type="RefSeq" id="WP_034958374.1">
    <property type="nucleotide sequence ID" value="NZ_JMIW01000001.1"/>
</dbReference>
<dbReference type="Proteomes" id="UP000027647">
    <property type="component" value="Unassembled WGS sequence"/>
</dbReference>
<dbReference type="eggNOG" id="COG3152">
    <property type="taxonomic scope" value="Bacteria"/>
</dbReference>
<evidence type="ECO:0008006" key="4">
    <source>
        <dbReference type="Google" id="ProtNLM"/>
    </source>
</evidence>
<keyword evidence="1" id="KW-0812">Transmembrane</keyword>
<feature type="transmembrane region" description="Helical" evidence="1">
    <location>
        <begin position="74"/>
        <end position="95"/>
    </location>
</feature>
<keyword evidence="3" id="KW-1185">Reference proteome</keyword>
<proteinExistence type="predicted"/>
<evidence type="ECO:0000313" key="2">
    <source>
        <dbReference type="EMBL" id="KEO91995.1"/>
    </source>
</evidence>
<sequence length="154" mass="17273">MHWVFLPFRRYFDFSGRSRRMEYWAFTLFTFIVTICLIAPIVVDFVDILTAPDYLDGPDPVGDPLDAFGSLSWVSIWLLGLFVLVTFIPGLAVTVRRFHDAGLSGWVYVALYVGGVIFGIVGLAIFVIALLPSKEGTNKWGRNPKDPHGAEVFE</sequence>
<dbReference type="PANTHER" id="PTHR34980">
    <property type="entry name" value="INNER MEMBRANE PROTEIN-RELATED-RELATED"/>
    <property type="match status" value="1"/>
</dbReference>
<dbReference type="AlphaFoldDB" id="A0A074MGN7"/>
<dbReference type="Pfam" id="PF05656">
    <property type="entry name" value="DUF805"/>
    <property type="match status" value="1"/>
</dbReference>
<organism evidence="2 3">
    <name type="scientific">Erythrobacter longus</name>
    <dbReference type="NCBI Taxonomy" id="1044"/>
    <lineage>
        <taxon>Bacteria</taxon>
        <taxon>Pseudomonadati</taxon>
        <taxon>Pseudomonadota</taxon>
        <taxon>Alphaproteobacteria</taxon>
        <taxon>Sphingomonadales</taxon>
        <taxon>Erythrobacteraceae</taxon>
        <taxon>Erythrobacter/Porphyrobacter group</taxon>
        <taxon>Erythrobacter</taxon>
    </lineage>
</organism>
<feature type="transmembrane region" description="Helical" evidence="1">
    <location>
        <begin position="107"/>
        <end position="131"/>
    </location>
</feature>
<accession>A0A074MGN7</accession>
<dbReference type="InterPro" id="IPR008523">
    <property type="entry name" value="DUF805"/>
</dbReference>
<dbReference type="PANTHER" id="PTHR34980:SF2">
    <property type="entry name" value="INNER MEMBRANE PROTEIN YHAH-RELATED"/>
    <property type="match status" value="1"/>
</dbReference>
<dbReference type="OrthoDB" id="9812349at2"/>
<dbReference type="EMBL" id="JMIW01000001">
    <property type="protein sequence ID" value="KEO91995.1"/>
    <property type="molecule type" value="Genomic_DNA"/>
</dbReference>
<keyword evidence="1" id="KW-0472">Membrane</keyword>
<protein>
    <recommendedName>
        <fullName evidence="4">DUF805 domain-containing protein</fullName>
    </recommendedName>
</protein>
<dbReference type="GO" id="GO:0005886">
    <property type="term" value="C:plasma membrane"/>
    <property type="evidence" value="ECO:0007669"/>
    <property type="project" value="TreeGrafter"/>
</dbReference>
<keyword evidence="1" id="KW-1133">Transmembrane helix</keyword>
<evidence type="ECO:0000256" key="1">
    <source>
        <dbReference type="SAM" id="Phobius"/>
    </source>
</evidence>
<evidence type="ECO:0000313" key="3">
    <source>
        <dbReference type="Proteomes" id="UP000027647"/>
    </source>
</evidence>
<feature type="transmembrane region" description="Helical" evidence="1">
    <location>
        <begin position="21"/>
        <end position="43"/>
    </location>
</feature>
<dbReference type="STRING" id="1044.EH31_04805"/>
<gene>
    <name evidence="2" type="ORF">EH31_04805</name>
</gene>
<reference evidence="2 3" key="1">
    <citation type="submission" date="2014-04" db="EMBL/GenBank/DDBJ databases">
        <title>A comprehensive comparison of genomes of Erythrobacter spp. strains.</title>
        <authorList>
            <person name="Zheng Q."/>
        </authorList>
    </citation>
    <scope>NUCLEOTIDE SEQUENCE [LARGE SCALE GENOMIC DNA]</scope>
    <source>
        <strain evidence="2 3">DSM 6997</strain>
    </source>
</reference>